<organism evidence="1 3">
    <name type="scientific">Vreelandella boliviensis LC1</name>
    <dbReference type="NCBI Taxonomy" id="1072583"/>
    <lineage>
        <taxon>Bacteria</taxon>
        <taxon>Pseudomonadati</taxon>
        <taxon>Pseudomonadota</taxon>
        <taxon>Gammaproteobacteria</taxon>
        <taxon>Oceanospirillales</taxon>
        <taxon>Halomonadaceae</taxon>
        <taxon>Vreelandella</taxon>
    </lineage>
</organism>
<gene>
    <name evidence="2" type="ORF">CE457_16680</name>
    <name evidence="1" type="ORF">KUC_2215</name>
</gene>
<reference evidence="2 4" key="2">
    <citation type="submission" date="2017-07" db="EMBL/GenBank/DDBJ databases">
        <title>Shotgun whole genome sequences of three halophilic bacterial isolates.</title>
        <authorList>
            <person name="Pozzo T."/>
            <person name="Higdon S.M."/>
            <person name="Quillaguaman J."/>
        </authorList>
    </citation>
    <scope>NUCLEOTIDE SEQUENCE [LARGE SCALE GENOMIC DNA]</scope>
    <source>
        <strain evidence="2 4">LC1</strain>
    </source>
</reference>
<dbReference type="AlphaFoldDB" id="A0A265DUI3"/>
<protein>
    <submittedName>
        <fullName evidence="1">Uncharacterized protein</fullName>
    </submittedName>
</protein>
<dbReference type="EMBL" id="JH393258">
    <property type="protein sequence ID" value="EHJ92270.1"/>
    <property type="molecule type" value="Genomic_DNA"/>
</dbReference>
<evidence type="ECO:0000313" key="2">
    <source>
        <dbReference type="EMBL" id="OZT72979.1"/>
    </source>
</evidence>
<evidence type="ECO:0000313" key="1">
    <source>
        <dbReference type="EMBL" id="EHJ92270.1"/>
    </source>
</evidence>
<dbReference type="EMBL" id="NPEY01000015">
    <property type="protein sequence ID" value="OZT72979.1"/>
    <property type="molecule type" value="Genomic_DNA"/>
</dbReference>
<dbReference type="OrthoDB" id="5615103at2"/>
<dbReference type="RefSeq" id="WP_007113183.1">
    <property type="nucleotide sequence ID" value="NZ_JH393258.1"/>
</dbReference>
<evidence type="ECO:0000313" key="4">
    <source>
        <dbReference type="Proteomes" id="UP000216538"/>
    </source>
</evidence>
<reference evidence="1 3" key="1">
    <citation type="submission" date="2011-10" db="EMBL/GenBank/DDBJ databases">
        <authorList>
            <person name="Quillaguamn J."/>
            <person name="Guzmn D."/>
            <person name="Balderrama-Subieta A."/>
            <person name="Cardona-Ortuo C."/>
            <person name="Guevara-Martnez M."/>
            <person name="Callisaya-Quispe N."/>
        </authorList>
    </citation>
    <scope>NUCLEOTIDE SEQUENCE [LARGE SCALE GENOMIC DNA]</scope>
    <source>
        <strain evidence="1 3">LC1</strain>
    </source>
</reference>
<name>A0A265DUI3_9GAMM</name>
<evidence type="ECO:0000313" key="3">
    <source>
        <dbReference type="Proteomes" id="UP000005756"/>
    </source>
</evidence>
<accession>A0A265DUI3</accession>
<keyword evidence="4" id="KW-1185">Reference proteome</keyword>
<dbReference type="Proteomes" id="UP000216538">
    <property type="component" value="Unassembled WGS sequence"/>
</dbReference>
<proteinExistence type="predicted"/>
<dbReference type="Proteomes" id="UP000005756">
    <property type="component" value="Unassembled WGS sequence"/>
</dbReference>
<sequence>MAVLVEATAILVRGSAIDEKVAGGWEAFKAALPKCNVSSDDELVSISLIEPAEVRQLAEKLASLGLGFAWGGHFEDIAFADQKRGLITQCDWLVFETVNIGIGGTPPEVAICRLANSHSHELRVPEGWRYQGSLTEQFGS</sequence>
<dbReference type="STRING" id="1072583.KUC_2215"/>